<keyword evidence="4 6" id="KW-0732">Signal</keyword>
<sequence>MRNLRDHLLVCFIVLVLAVLTACGNTNPASSTQDSRSDQTAEASDANQASTTTTQQDGAQVNTFKHDFGSIEVPAHPQRIAGLYLEDYLVALGIKPVTQTVIGSFSLKYLQSSIGDLPKVDTSAIDYEAMLAARPDLILLAFPSYANDGNYEKFSSIAPTYVFGADAPDQWREALRTIGELTGKQAEAEKVLQSYDSKVKDAKAKLKAAIGDETVGFVRVRSNKEIRLYGGPGGYVGNVLYTDLGLNPPQIAKDLAWGEDSGMAVISKEIIPEITADHLFITYDEGGKDLAQELINSSIWKSLPAVKNNQTYEVSMDHWMTFGPLAYNKKVDDVLQALVK</sequence>
<dbReference type="InterPro" id="IPR002491">
    <property type="entry name" value="ABC_transptr_periplasmic_BD"/>
</dbReference>
<feature type="signal peptide" evidence="6">
    <location>
        <begin position="1"/>
        <end position="22"/>
    </location>
</feature>
<dbReference type="PANTHER" id="PTHR30532:SF26">
    <property type="entry name" value="IRON(3+)-HYDROXAMATE-BINDING PROTEIN FHUD"/>
    <property type="match status" value="1"/>
</dbReference>
<reference evidence="8 10" key="1">
    <citation type="submission" date="2018-06" db="EMBL/GenBank/DDBJ databases">
        <title>Genomic Encyclopedia of Type Strains, Phase III (KMG-III): the genomes of soil and plant-associated and newly described type strains.</title>
        <authorList>
            <person name="Whitman W."/>
        </authorList>
    </citation>
    <scope>NUCLEOTIDE SEQUENCE [LARGE SCALE GENOMIC DNA]</scope>
    <source>
        <strain evidence="8 10">CECT 7022</strain>
    </source>
</reference>
<feature type="domain" description="Fe/B12 periplasmic-binding" evidence="7">
    <location>
        <begin position="77"/>
        <end position="340"/>
    </location>
</feature>
<evidence type="ECO:0000259" key="7">
    <source>
        <dbReference type="PROSITE" id="PS50983"/>
    </source>
</evidence>
<organism evidence="8 10">
    <name type="scientific">Paenibacillus barcinonensis</name>
    <dbReference type="NCBI Taxonomy" id="198119"/>
    <lineage>
        <taxon>Bacteria</taxon>
        <taxon>Bacillati</taxon>
        <taxon>Bacillota</taxon>
        <taxon>Bacilli</taxon>
        <taxon>Bacillales</taxon>
        <taxon>Paenibacillaceae</taxon>
        <taxon>Paenibacillus</taxon>
    </lineage>
</organism>
<dbReference type="EMBL" id="CP054614">
    <property type="protein sequence ID" value="QKS58008.1"/>
    <property type="molecule type" value="Genomic_DNA"/>
</dbReference>
<dbReference type="PROSITE" id="PS51257">
    <property type="entry name" value="PROKAR_LIPOPROTEIN"/>
    <property type="match status" value="1"/>
</dbReference>
<evidence type="ECO:0000256" key="3">
    <source>
        <dbReference type="ARBA" id="ARBA00022448"/>
    </source>
</evidence>
<dbReference type="Gene3D" id="3.40.50.1980">
    <property type="entry name" value="Nitrogenase molybdenum iron protein domain"/>
    <property type="match status" value="2"/>
</dbReference>
<accession>A0A2V4VEM2</accession>
<evidence type="ECO:0000256" key="2">
    <source>
        <dbReference type="ARBA" id="ARBA00008814"/>
    </source>
</evidence>
<dbReference type="OrthoDB" id="2417096at2"/>
<feature type="chain" id="PRO_5039705414" evidence="6">
    <location>
        <begin position="23"/>
        <end position="340"/>
    </location>
</feature>
<dbReference type="GO" id="GO:0030288">
    <property type="term" value="C:outer membrane-bounded periplasmic space"/>
    <property type="evidence" value="ECO:0007669"/>
    <property type="project" value="TreeGrafter"/>
</dbReference>
<dbReference type="GO" id="GO:1901678">
    <property type="term" value="P:iron coordination entity transport"/>
    <property type="evidence" value="ECO:0007669"/>
    <property type="project" value="UniProtKB-ARBA"/>
</dbReference>
<evidence type="ECO:0000313" key="11">
    <source>
        <dbReference type="Proteomes" id="UP000509327"/>
    </source>
</evidence>
<evidence type="ECO:0000313" key="8">
    <source>
        <dbReference type="EMBL" id="PYE44551.1"/>
    </source>
</evidence>
<evidence type="ECO:0000256" key="5">
    <source>
        <dbReference type="SAM" id="MobiDB-lite"/>
    </source>
</evidence>
<gene>
    <name evidence="8" type="ORF">DFQ00_12169</name>
    <name evidence="9" type="ORF">HUB98_18100</name>
</gene>
<dbReference type="PROSITE" id="PS50983">
    <property type="entry name" value="FE_B12_PBP"/>
    <property type="match status" value="1"/>
</dbReference>
<evidence type="ECO:0000313" key="10">
    <source>
        <dbReference type="Proteomes" id="UP000247790"/>
    </source>
</evidence>
<evidence type="ECO:0000256" key="6">
    <source>
        <dbReference type="SAM" id="SignalP"/>
    </source>
</evidence>
<proteinExistence type="inferred from homology"/>
<evidence type="ECO:0000256" key="4">
    <source>
        <dbReference type="ARBA" id="ARBA00022729"/>
    </source>
</evidence>
<keyword evidence="11" id="KW-1185">Reference proteome</keyword>
<dbReference type="AlphaFoldDB" id="A0A2V4VEM2"/>
<dbReference type="EMBL" id="QJSW01000021">
    <property type="protein sequence ID" value="PYE44551.1"/>
    <property type="molecule type" value="Genomic_DNA"/>
</dbReference>
<name>A0A2V4VEM2_PAEBA</name>
<dbReference type="Proteomes" id="UP000509327">
    <property type="component" value="Chromosome"/>
</dbReference>
<protein>
    <submittedName>
        <fullName evidence="9">ABC transporter substrate-binding protein</fullName>
    </submittedName>
    <submittedName>
        <fullName evidence="8">Iron complex transport system substrate-binding protein</fullName>
    </submittedName>
</protein>
<reference evidence="9 11" key="2">
    <citation type="submission" date="2020-06" db="EMBL/GenBank/DDBJ databases">
        <title>Complete genome of Paenibacillus barcinonensis KACC11450.</title>
        <authorList>
            <person name="Kim M."/>
            <person name="Park Y.-J."/>
            <person name="Shin J.-H."/>
        </authorList>
    </citation>
    <scope>NUCLEOTIDE SEQUENCE [LARGE SCALE GENOMIC DNA]</scope>
    <source>
        <strain evidence="9 11">KACC11450</strain>
    </source>
</reference>
<dbReference type="Pfam" id="PF01497">
    <property type="entry name" value="Peripla_BP_2"/>
    <property type="match status" value="1"/>
</dbReference>
<comment type="similarity">
    <text evidence="2">Belongs to the bacterial solute-binding protein 8 family.</text>
</comment>
<dbReference type="Proteomes" id="UP000247790">
    <property type="component" value="Unassembled WGS sequence"/>
</dbReference>
<dbReference type="PANTHER" id="PTHR30532">
    <property type="entry name" value="IRON III DICITRATE-BINDING PERIPLASMIC PROTEIN"/>
    <property type="match status" value="1"/>
</dbReference>
<keyword evidence="3" id="KW-0813">Transport</keyword>
<feature type="region of interest" description="Disordered" evidence="5">
    <location>
        <begin position="27"/>
        <end position="58"/>
    </location>
</feature>
<comment type="subcellular location">
    <subcellularLocation>
        <location evidence="1">Cell envelope</location>
    </subcellularLocation>
</comment>
<dbReference type="SUPFAM" id="SSF53807">
    <property type="entry name" value="Helical backbone' metal receptor"/>
    <property type="match status" value="1"/>
</dbReference>
<dbReference type="RefSeq" id="WP_110898856.1">
    <property type="nucleotide sequence ID" value="NZ_CP054614.1"/>
</dbReference>
<evidence type="ECO:0000256" key="1">
    <source>
        <dbReference type="ARBA" id="ARBA00004196"/>
    </source>
</evidence>
<evidence type="ECO:0000313" key="9">
    <source>
        <dbReference type="EMBL" id="QKS58008.1"/>
    </source>
</evidence>
<dbReference type="InterPro" id="IPR051313">
    <property type="entry name" value="Bact_iron-sidero_bind"/>
</dbReference>